<reference evidence="5" key="1">
    <citation type="submission" date="2014-09" db="EMBL/GenBank/DDBJ databases">
        <authorList>
            <person name="Sharma Rahul"/>
            <person name="Thines Marco"/>
        </authorList>
    </citation>
    <scope>NUCLEOTIDE SEQUENCE [LARGE SCALE GENOMIC DNA]</scope>
</reference>
<dbReference type="STRING" id="4781.A0A0P1B3E4"/>
<dbReference type="PROSITE" id="PS50012">
    <property type="entry name" value="RCC1_3"/>
    <property type="match status" value="7"/>
</dbReference>
<protein>
    <submittedName>
        <fullName evidence="4">Regulator of chromosome condensation-like protein</fullName>
    </submittedName>
</protein>
<evidence type="ECO:0000256" key="1">
    <source>
        <dbReference type="ARBA" id="ARBA00022737"/>
    </source>
</evidence>
<dbReference type="SUPFAM" id="SSF64268">
    <property type="entry name" value="PX domain"/>
    <property type="match status" value="1"/>
</dbReference>
<evidence type="ECO:0000256" key="2">
    <source>
        <dbReference type="PROSITE-ProRule" id="PRU00235"/>
    </source>
</evidence>
<sequence length="1185" mass="133750">MGGSITFGQLTNVQMLGFYQARYKEDRKSFLAYVLQVNTTTSHFLVYRRYSQIASLATKLHFHPPVGLPPKYAMQLYPLTDMQLQQRFEGLKGFLHAVMVHLSMQHATGLHHATNSRAGLDMQLFCDFVVHHRNRPPKPVTGDIPNWAQPIQEVTDHDSITDSDDMGLLESDGSDVESDDLSTSFRNEVLQIEGNVGALWHSVRAYKHATVAWWEATSAVFDEYKRVADVPQLGTKDSIITRLQQEMTNTLDLMQLAFANTCDMEVLPPLEKLRHDVLPEIKHSFWTRHEHVQHDTVATTRRVQQERKLLHDKVHVDVHQSLTAFVAFQTRMLRTIHQKLHDVTTVPRPRSKSMPTLSTRTLDHHSQLPNEEMTMQKTQKDATEIDCKIKNEGTPQSRLWVWGRPPSLESGTPLILRPKQVAVLPNQPLIQIACGGEHLLYLTSTGDVYTFGNDEVRKMALSTTLPDPEANVPNSSLSYLTPQLVEELALEKALYGVTIAQIACGAQHSVAITNCGELYTWGSGEDGRLGHGDMRDRTVPRKVMTLLRQNVVSASCGGAHTVVLTEKGSVFSFGRGRNGRLGLGDTKWRDVPHEIMTFPLHMRVVQVACGWNFTTAIGQNGTLCTWGKTGEGQCGIGYVDQDQVVPAIVKFGTNSDVPILDVACGYTHTLVLTANGTMYSWGLGEYGQLGTGNVYEPIPAQVHYSIDVSDPLARVYCGAFHSIATTEHHVMFTWGLNLYGACGLGHTTNKDQPERLDCFSANHDLVVACGHKYTFALELALNQSHVKLQGLAKDHVLASHSLETTHFSSLRLPRDSIHEKEEELRRVKKMWRTRILRNWEANKNSALTHALWRQGIPPSIRARVWPLAIGNQLKVTPEMFQMYRRRAIAYKKDRHGSEESQIYDGGREHTLALIDTDLPRTFPSLKLFDASGPYYTLLLEVLETYACFRPDLGYIQGMSYLAAMLCLHMPQDRYLAFQCLANLMVHEHLFTFYLLDAELASVYYTLFEAFLEIRCSQLLVHFRNIGISSCSMYLMNWLQTLFLQVLPLESAARVFDNFLLDGTIFLFRIAMAIHELLAPQLLTAEMDVVLPLLQHNIMYQTIWHTQVSEQALFEKVSTIAVPTHIYAALDRVINDVFFYEKRNDLDQMGNSKMMMVGSGRQSIGIGHMKHERRSFNALNGVLGGF</sequence>
<keyword evidence="1" id="KW-0677">Repeat</keyword>
<organism evidence="4 5">
    <name type="scientific">Plasmopara halstedii</name>
    <name type="common">Downy mildew of sunflower</name>
    <dbReference type="NCBI Taxonomy" id="4781"/>
    <lineage>
        <taxon>Eukaryota</taxon>
        <taxon>Sar</taxon>
        <taxon>Stramenopiles</taxon>
        <taxon>Oomycota</taxon>
        <taxon>Peronosporomycetes</taxon>
        <taxon>Peronosporales</taxon>
        <taxon>Peronosporaceae</taxon>
        <taxon>Plasmopara</taxon>
    </lineage>
</organism>
<dbReference type="Gene3D" id="2.130.10.30">
    <property type="entry name" value="Regulator of chromosome condensation 1/beta-lactamase-inhibitor protein II"/>
    <property type="match status" value="2"/>
</dbReference>
<dbReference type="Proteomes" id="UP000054928">
    <property type="component" value="Unassembled WGS sequence"/>
</dbReference>
<feature type="repeat" description="RCC1" evidence="2">
    <location>
        <begin position="729"/>
        <end position="780"/>
    </location>
</feature>
<feature type="repeat" description="RCC1" evidence="2">
    <location>
        <begin position="446"/>
        <end position="515"/>
    </location>
</feature>
<dbReference type="AlphaFoldDB" id="A0A0P1B3E4"/>
<accession>A0A0P1B3E4</accession>
<dbReference type="OMA" id="VACGHKY"/>
<dbReference type="InterPro" id="IPR058923">
    <property type="entry name" value="RCC1-like_dom"/>
</dbReference>
<proteinExistence type="predicted"/>
<dbReference type="RefSeq" id="XP_024585354.1">
    <property type="nucleotide sequence ID" value="XM_024720125.1"/>
</dbReference>
<dbReference type="EMBL" id="CCYD01003042">
    <property type="protein sequence ID" value="CEG48985.1"/>
    <property type="molecule type" value="Genomic_DNA"/>
</dbReference>
<dbReference type="InterPro" id="IPR035969">
    <property type="entry name" value="Rab-GAP_TBC_sf"/>
</dbReference>
<dbReference type="InterPro" id="IPR051210">
    <property type="entry name" value="Ub_ligase/GEF_domain"/>
</dbReference>
<dbReference type="SMART" id="SM00164">
    <property type="entry name" value="TBC"/>
    <property type="match status" value="1"/>
</dbReference>
<dbReference type="InterPro" id="IPR000195">
    <property type="entry name" value="Rab-GAP-TBC_dom"/>
</dbReference>
<dbReference type="InterPro" id="IPR009091">
    <property type="entry name" value="RCC1/BLIP-II"/>
</dbReference>
<evidence type="ECO:0000313" key="4">
    <source>
        <dbReference type="EMBL" id="CEG48985.1"/>
    </source>
</evidence>
<evidence type="ECO:0000313" key="5">
    <source>
        <dbReference type="Proteomes" id="UP000054928"/>
    </source>
</evidence>
<dbReference type="PROSITE" id="PS00626">
    <property type="entry name" value="RCC1_2"/>
    <property type="match status" value="2"/>
</dbReference>
<dbReference type="InterPro" id="IPR000408">
    <property type="entry name" value="Reg_chr_condens"/>
</dbReference>
<dbReference type="GO" id="GO:0035091">
    <property type="term" value="F:phosphatidylinositol binding"/>
    <property type="evidence" value="ECO:0007669"/>
    <property type="project" value="InterPro"/>
</dbReference>
<keyword evidence="5" id="KW-1185">Reference proteome</keyword>
<feature type="repeat" description="RCC1" evidence="2">
    <location>
        <begin position="397"/>
        <end position="445"/>
    </location>
</feature>
<name>A0A0P1B3E4_PLAHL</name>
<dbReference type="SUPFAM" id="SSF50985">
    <property type="entry name" value="RCC1/BLIP-II"/>
    <property type="match status" value="1"/>
</dbReference>
<feature type="repeat" description="RCC1" evidence="2">
    <location>
        <begin position="621"/>
        <end position="675"/>
    </location>
</feature>
<dbReference type="GeneID" id="36401830"/>
<feature type="repeat" description="RCC1" evidence="2">
    <location>
        <begin position="676"/>
        <end position="728"/>
    </location>
</feature>
<evidence type="ECO:0000259" key="3">
    <source>
        <dbReference type="PROSITE" id="PS50086"/>
    </source>
</evidence>
<dbReference type="Gene3D" id="1.10.472.80">
    <property type="entry name" value="Ypt/Rab-GAP domain of gyp1p, domain 3"/>
    <property type="match status" value="1"/>
</dbReference>
<dbReference type="InterPro" id="IPR036871">
    <property type="entry name" value="PX_dom_sf"/>
</dbReference>
<dbReference type="PANTHER" id="PTHR22870:SF408">
    <property type="entry name" value="OS09G0560450 PROTEIN"/>
    <property type="match status" value="1"/>
</dbReference>
<dbReference type="Gene3D" id="1.10.10.750">
    <property type="entry name" value="Ypt/Rab-GAP domain of gyp1p, domain 1"/>
    <property type="match status" value="1"/>
</dbReference>
<dbReference type="Pfam" id="PF13540">
    <property type="entry name" value="RCC1_2"/>
    <property type="match status" value="2"/>
</dbReference>
<dbReference type="OrthoDB" id="294251at2759"/>
<dbReference type="Gene3D" id="3.30.1520.10">
    <property type="entry name" value="Phox-like domain"/>
    <property type="match status" value="1"/>
</dbReference>
<dbReference type="PROSITE" id="PS50086">
    <property type="entry name" value="TBC_RABGAP"/>
    <property type="match status" value="1"/>
</dbReference>
<dbReference type="PRINTS" id="PR00633">
    <property type="entry name" value="RCCNDNSATION"/>
</dbReference>
<feature type="domain" description="Rab-GAP TBC" evidence="3">
    <location>
        <begin position="855"/>
        <end position="1062"/>
    </location>
</feature>
<feature type="repeat" description="RCC1" evidence="2">
    <location>
        <begin position="568"/>
        <end position="620"/>
    </location>
</feature>
<dbReference type="SUPFAM" id="SSF47923">
    <property type="entry name" value="Ypt/Rab-GAP domain of gyp1p"/>
    <property type="match status" value="2"/>
</dbReference>
<dbReference type="PANTHER" id="PTHR22870">
    <property type="entry name" value="REGULATOR OF CHROMOSOME CONDENSATION"/>
    <property type="match status" value="1"/>
</dbReference>
<dbReference type="Pfam" id="PF00566">
    <property type="entry name" value="RabGAP-TBC"/>
    <property type="match status" value="1"/>
</dbReference>
<dbReference type="Gene3D" id="1.10.8.270">
    <property type="entry name" value="putative rabgap domain of human tbc1 domain family member 14 like domains"/>
    <property type="match status" value="1"/>
</dbReference>
<feature type="repeat" description="RCC1" evidence="2">
    <location>
        <begin position="516"/>
        <end position="567"/>
    </location>
</feature>
<dbReference type="Pfam" id="PF25390">
    <property type="entry name" value="WD40_RLD"/>
    <property type="match status" value="1"/>
</dbReference>